<name>A0ABY4U248_9SPHN</name>
<keyword evidence="1" id="KW-0472">Membrane</keyword>
<evidence type="ECO:0008006" key="4">
    <source>
        <dbReference type="Google" id="ProtNLM"/>
    </source>
</evidence>
<evidence type="ECO:0000256" key="1">
    <source>
        <dbReference type="SAM" id="Phobius"/>
    </source>
</evidence>
<feature type="transmembrane region" description="Helical" evidence="1">
    <location>
        <begin position="12"/>
        <end position="34"/>
    </location>
</feature>
<keyword evidence="1" id="KW-0812">Transmembrane</keyword>
<proteinExistence type="predicted"/>
<feature type="transmembrane region" description="Helical" evidence="1">
    <location>
        <begin position="120"/>
        <end position="139"/>
    </location>
</feature>
<dbReference type="RefSeq" id="WP_301641348.1">
    <property type="nucleotide sequence ID" value="NZ_CP098494.1"/>
</dbReference>
<feature type="transmembrane region" description="Helical" evidence="1">
    <location>
        <begin position="46"/>
        <end position="66"/>
    </location>
</feature>
<accession>A0ABY4U248</accession>
<feature type="transmembrane region" description="Helical" evidence="1">
    <location>
        <begin position="78"/>
        <end position="100"/>
    </location>
</feature>
<sequence>MSKLNDPVLAHRATLTVLALVVFAIALNATGLFSPKVPTSAKVAHLIGLVPTAFFVAAIWMVSLAAKAIARGHAKEAVLARLTGRLGVCLFLGGLAFVFLQPLLLNVFVGRWSGYAVFDIPAITLGCLGVLLTLVAHILRHAADVRRELDEIL</sequence>
<reference evidence="2 3" key="1">
    <citation type="submission" date="2022-06" db="EMBL/GenBank/DDBJ databases">
        <authorList>
            <person name="Liu G."/>
        </authorList>
    </citation>
    <scope>NUCLEOTIDE SEQUENCE [LARGE SCALE GENOMIC DNA]</scope>
    <source>
        <strain evidence="2 3">E4</strain>
    </source>
</reference>
<keyword evidence="3" id="KW-1185">Reference proteome</keyword>
<keyword evidence="1" id="KW-1133">Transmembrane helix</keyword>
<evidence type="ECO:0000313" key="3">
    <source>
        <dbReference type="Proteomes" id="UP001056619"/>
    </source>
</evidence>
<organism evidence="2 3">
    <name type="scientific">Qipengyuania citrea</name>
    <dbReference type="NCBI Taxonomy" id="225971"/>
    <lineage>
        <taxon>Bacteria</taxon>
        <taxon>Pseudomonadati</taxon>
        <taxon>Pseudomonadota</taxon>
        <taxon>Alphaproteobacteria</taxon>
        <taxon>Sphingomonadales</taxon>
        <taxon>Erythrobacteraceae</taxon>
        <taxon>Qipengyuania</taxon>
    </lineage>
</organism>
<gene>
    <name evidence="2" type="ORF">NCF85_08640</name>
</gene>
<dbReference type="EMBL" id="CP098494">
    <property type="protein sequence ID" value="USA60189.1"/>
    <property type="molecule type" value="Genomic_DNA"/>
</dbReference>
<dbReference type="Proteomes" id="UP001056619">
    <property type="component" value="Chromosome"/>
</dbReference>
<protein>
    <recommendedName>
        <fullName evidence="4">DUF2975 domain-containing protein</fullName>
    </recommendedName>
</protein>
<evidence type="ECO:0000313" key="2">
    <source>
        <dbReference type="EMBL" id="USA60189.1"/>
    </source>
</evidence>